<keyword evidence="3" id="KW-1185">Reference proteome</keyword>
<feature type="region of interest" description="Disordered" evidence="1">
    <location>
        <begin position="442"/>
        <end position="472"/>
    </location>
</feature>
<name>A0A8J4XZH4_CHIOP</name>
<organism evidence="2 3">
    <name type="scientific">Chionoecetes opilio</name>
    <name type="common">Atlantic snow crab</name>
    <name type="synonym">Cancer opilio</name>
    <dbReference type="NCBI Taxonomy" id="41210"/>
    <lineage>
        <taxon>Eukaryota</taxon>
        <taxon>Metazoa</taxon>
        <taxon>Ecdysozoa</taxon>
        <taxon>Arthropoda</taxon>
        <taxon>Crustacea</taxon>
        <taxon>Multicrustacea</taxon>
        <taxon>Malacostraca</taxon>
        <taxon>Eumalacostraca</taxon>
        <taxon>Eucarida</taxon>
        <taxon>Decapoda</taxon>
        <taxon>Pleocyemata</taxon>
        <taxon>Brachyura</taxon>
        <taxon>Eubrachyura</taxon>
        <taxon>Majoidea</taxon>
        <taxon>Majidae</taxon>
        <taxon>Chionoecetes</taxon>
    </lineage>
</organism>
<sequence>MPGPVRKLDDKSRLLVTSVQAAPRARDKLIRLYDEGVSLKEEQVEARADPGGEGRGIRRILRRLFNIAHQDALTLLTEEEDRSFLLAQREDEPRGSLGSRDMSLAVKEKKVKEKLESTNPRRAEAEAKVCLELDRSVVAFGQFFRLQCQSRQQSYPALRAHTKGNVFNDGDDEGALNARSDEFREEAAKEIKAAFNPDAVLIVHWDGKIVPESDGGEGASTGSRSWCRGASGSSSSPSQAPVRPSTGLRSGRLTALEDWELEERVRGLSFDTTAVTAGWAFSTCLGVSNGPDIQLFKRFQGGWEFIDRTTPEPFTADDVPERDELLVNFRRFLDHAQPRADYRELLELCVIALGGVPKRGIASPAPDRSTGPGGGKGHLRCEGLPLQGAVLADGSRGPGHQALCAVRVRTYAAAWFRTPLATAAPALDLAFVNALRATPTRSCRRRQSGLRPPPVVLERAAGGSGTLRPRDLPLGVKRDMVQRP</sequence>
<gene>
    <name evidence="2" type="ORF">GWK47_053035</name>
</gene>
<dbReference type="AlphaFoldDB" id="A0A8J4XZH4"/>
<accession>A0A8J4XZH4</accession>
<evidence type="ECO:0000313" key="2">
    <source>
        <dbReference type="EMBL" id="KAG0718148.1"/>
    </source>
</evidence>
<dbReference type="Proteomes" id="UP000770661">
    <property type="component" value="Unassembled WGS sequence"/>
</dbReference>
<feature type="region of interest" description="Disordered" evidence="1">
    <location>
        <begin position="212"/>
        <end position="249"/>
    </location>
</feature>
<evidence type="ECO:0000313" key="3">
    <source>
        <dbReference type="Proteomes" id="UP000770661"/>
    </source>
</evidence>
<dbReference type="EMBL" id="JACEEZ010016567">
    <property type="protein sequence ID" value="KAG0718148.1"/>
    <property type="molecule type" value="Genomic_DNA"/>
</dbReference>
<evidence type="ECO:0000256" key="1">
    <source>
        <dbReference type="SAM" id="MobiDB-lite"/>
    </source>
</evidence>
<comment type="caution">
    <text evidence="2">The sequence shown here is derived from an EMBL/GenBank/DDBJ whole genome shotgun (WGS) entry which is preliminary data.</text>
</comment>
<proteinExistence type="predicted"/>
<protein>
    <submittedName>
        <fullName evidence="2">Uncharacterized protein</fullName>
    </submittedName>
</protein>
<feature type="compositionally biased region" description="Low complexity" evidence="1">
    <location>
        <begin position="222"/>
        <end position="245"/>
    </location>
</feature>
<reference evidence="2" key="1">
    <citation type="submission" date="2020-07" db="EMBL/GenBank/DDBJ databases">
        <title>The High-quality genome of the commercially important snow crab, Chionoecetes opilio.</title>
        <authorList>
            <person name="Jeong J.-H."/>
            <person name="Ryu S."/>
        </authorList>
    </citation>
    <scope>NUCLEOTIDE SEQUENCE</scope>
    <source>
        <strain evidence="2">MADBK_172401_WGS</strain>
        <tissue evidence="2">Digestive gland</tissue>
    </source>
</reference>